<dbReference type="RefSeq" id="WP_183117665.1">
    <property type="nucleotide sequence ID" value="NZ_JABEQF010000001.1"/>
</dbReference>
<reference evidence="4 5" key="1">
    <citation type="submission" date="2020-04" db="EMBL/GenBank/DDBJ databases">
        <title>Description of novel Gluconacetobacter.</title>
        <authorList>
            <person name="Sombolestani A."/>
        </authorList>
    </citation>
    <scope>NUCLEOTIDE SEQUENCE [LARGE SCALE GENOMIC DNA]</scope>
    <source>
        <strain evidence="4 5">LMG 21311</strain>
    </source>
</reference>
<protein>
    <submittedName>
        <fullName evidence="4">Glucan 1,4-alpha-glucosidase</fullName>
    </submittedName>
</protein>
<name>A0A7W4JPE6_9PROT</name>
<evidence type="ECO:0000256" key="1">
    <source>
        <dbReference type="SAM" id="MobiDB-lite"/>
    </source>
</evidence>
<dbReference type="InterPro" id="IPR008928">
    <property type="entry name" value="6-hairpin_glycosidase_sf"/>
</dbReference>
<dbReference type="AlphaFoldDB" id="A0A7W4JPE6"/>
<dbReference type="SUPFAM" id="SSF48208">
    <property type="entry name" value="Six-hairpin glycosidases"/>
    <property type="match status" value="1"/>
</dbReference>
<dbReference type="Pfam" id="PF00723">
    <property type="entry name" value="Glyco_hydro_15"/>
    <property type="match status" value="1"/>
</dbReference>
<dbReference type="Pfam" id="PF09137">
    <property type="entry name" value="Glucodextran_N"/>
    <property type="match status" value="1"/>
</dbReference>
<dbReference type="InterPro" id="IPR014718">
    <property type="entry name" value="GH-type_carb-bd"/>
</dbReference>
<feature type="domain" description="GH15-like" evidence="2">
    <location>
        <begin position="371"/>
        <end position="679"/>
    </location>
</feature>
<dbReference type="EMBL" id="JABEQF010000001">
    <property type="protein sequence ID" value="MBB2188483.1"/>
    <property type="molecule type" value="Genomic_DNA"/>
</dbReference>
<dbReference type="InterPro" id="IPR011013">
    <property type="entry name" value="Gal_mutarotase_sf_dom"/>
</dbReference>
<dbReference type="InterPro" id="IPR011613">
    <property type="entry name" value="GH15-like"/>
</dbReference>
<evidence type="ECO:0000313" key="5">
    <source>
        <dbReference type="Proteomes" id="UP000555756"/>
    </source>
</evidence>
<evidence type="ECO:0000259" key="3">
    <source>
        <dbReference type="Pfam" id="PF09137"/>
    </source>
</evidence>
<keyword evidence="5" id="KW-1185">Reference proteome</keyword>
<gene>
    <name evidence="4" type="ORF">HLH34_00705</name>
</gene>
<feature type="region of interest" description="Disordered" evidence="1">
    <location>
        <begin position="1"/>
        <end position="20"/>
    </location>
</feature>
<dbReference type="SUPFAM" id="SSF74650">
    <property type="entry name" value="Galactose mutarotase-like"/>
    <property type="match status" value="1"/>
</dbReference>
<dbReference type="GO" id="GO:0004553">
    <property type="term" value="F:hydrolase activity, hydrolyzing O-glycosyl compounds"/>
    <property type="evidence" value="ECO:0007669"/>
    <property type="project" value="UniProtKB-ARBA"/>
</dbReference>
<dbReference type="GO" id="GO:0005975">
    <property type="term" value="P:carbohydrate metabolic process"/>
    <property type="evidence" value="ECO:0007669"/>
    <property type="project" value="InterPro"/>
</dbReference>
<accession>A0A7W4JPE6</accession>
<dbReference type="PANTHER" id="PTHR31616">
    <property type="entry name" value="TREHALASE"/>
    <property type="match status" value="1"/>
</dbReference>
<sequence>MKDAPGHPGIQPRWTSSAKDGVGTALDARSEVWFTLSHGILNELYYPRVDQACTRDCGLIVTDGVAGGLFAEEKRDTQNEVHRAADGVPLHTLVNRCRAGRFAIHKQIVSDPLHSTVLQRISLRLGSGVSGLRLFVLLAPHLVNGGADNSAWLGTYKGADMLFASGDGTTLALACDGGFKVRSVGFVGVSDGWQILRRHGHLAEVYDRAADGNVALVAEIDADRPTLLAIGFGRKPEEAAFQAASSLARGYDRAEAEYAAAWRRWQSGLEPLDPLHGATPHNFYRISTAVLRSHESPRFPGGTIASLSIPWGTSKGDDDMGGYHLVWARDLVETAGALLACGAVADARRTLEYLRAVQEPDGHWLQNCWLDGTAYWHGLQMDETAYPILLLDLAFRSGAVPEHDLAGYWPMVRAAAGFIVRNGPATEQDRWEENAGYTPATLAVEIAGLLVAAELAQRLGETRIAGFLRDTADAWNADIDAWIHVCGTDLADELGVSGYYLRIAPEGDRDLSRVPRHARVTVRNRPGNETSIAAEALVGIDALALVRFGLRAANDPRILDTLKVVDHLTRVDLPQGPVWHRYNGDGYGEHDDGRPFDGVGQGRAWPLLTGERAHYAILAGDLAGAARLRGTMEGCASHGGLLPEQVWDADDIPRRGLFRGRPNGSAMPLVWAHAEYIKLLRSLRDEAVFDLPPQTVLRYLVEKQAPRLRDWREAWRRTRMPVGQNVRIELCEAATIHWSTDDWRHVTDTPAEDTGLGMFAAELTTARASAGSRVVFTWRRPDGTWRGQDFAIEVQG</sequence>
<dbReference type="Gene3D" id="1.50.10.10">
    <property type="match status" value="1"/>
</dbReference>
<feature type="domain" description="Glucodextranase N-terminal" evidence="3">
    <location>
        <begin position="4"/>
        <end position="266"/>
    </location>
</feature>
<proteinExistence type="predicted"/>
<dbReference type="Gene3D" id="2.70.98.10">
    <property type="match status" value="1"/>
</dbReference>
<organism evidence="4 5">
    <name type="scientific">Gluconacetobacter azotocaptans</name>
    <dbReference type="NCBI Taxonomy" id="142834"/>
    <lineage>
        <taxon>Bacteria</taxon>
        <taxon>Pseudomonadati</taxon>
        <taxon>Pseudomonadota</taxon>
        <taxon>Alphaproteobacteria</taxon>
        <taxon>Acetobacterales</taxon>
        <taxon>Acetobacteraceae</taxon>
        <taxon>Gluconacetobacter</taxon>
    </lineage>
</organism>
<dbReference type="GO" id="GO:0030246">
    <property type="term" value="F:carbohydrate binding"/>
    <property type="evidence" value="ECO:0007669"/>
    <property type="project" value="InterPro"/>
</dbReference>
<comment type="caution">
    <text evidence="4">The sequence shown here is derived from an EMBL/GenBank/DDBJ whole genome shotgun (WGS) entry which is preliminary data.</text>
</comment>
<dbReference type="InterPro" id="IPR012341">
    <property type="entry name" value="6hp_glycosidase-like_sf"/>
</dbReference>
<evidence type="ECO:0000259" key="2">
    <source>
        <dbReference type="Pfam" id="PF00723"/>
    </source>
</evidence>
<dbReference type="GO" id="GO:0016757">
    <property type="term" value="F:glycosyltransferase activity"/>
    <property type="evidence" value="ECO:0007669"/>
    <property type="project" value="UniProtKB-ARBA"/>
</dbReference>
<dbReference type="CDD" id="cd07430">
    <property type="entry name" value="GH15_N"/>
    <property type="match status" value="1"/>
</dbReference>
<evidence type="ECO:0000313" key="4">
    <source>
        <dbReference type="EMBL" id="MBB2188483.1"/>
    </source>
</evidence>
<dbReference type="InterPro" id="IPR015220">
    <property type="entry name" value="Glucodextranase_N"/>
</dbReference>
<dbReference type="Proteomes" id="UP000555756">
    <property type="component" value="Unassembled WGS sequence"/>
</dbReference>
<dbReference type="PANTHER" id="PTHR31616:SF0">
    <property type="entry name" value="GLUCAN 1,4-ALPHA-GLUCOSIDASE"/>
    <property type="match status" value="1"/>
</dbReference>